<evidence type="ECO:0000313" key="2">
    <source>
        <dbReference type="Proteomes" id="UP000198757"/>
    </source>
</evidence>
<evidence type="ECO:0000313" key="1">
    <source>
        <dbReference type="EMBL" id="SDE11635.1"/>
    </source>
</evidence>
<dbReference type="RefSeq" id="WP_090393044.1">
    <property type="nucleotide sequence ID" value="NZ_FMZO01000022.1"/>
</dbReference>
<dbReference type="EMBL" id="FMZO01000022">
    <property type="protein sequence ID" value="SDE11635.1"/>
    <property type="molecule type" value="Genomic_DNA"/>
</dbReference>
<accession>A0A1G7AC56</accession>
<proteinExistence type="predicted"/>
<gene>
    <name evidence="1" type="ORF">SAMN04487894_12217</name>
</gene>
<dbReference type="AlphaFoldDB" id="A0A1G7AC56"/>
<reference evidence="2" key="1">
    <citation type="submission" date="2016-10" db="EMBL/GenBank/DDBJ databases">
        <authorList>
            <person name="Varghese N."/>
            <person name="Submissions S."/>
        </authorList>
    </citation>
    <scope>NUCLEOTIDE SEQUENCE [LARGE SCALE GENOMIC DNA]</scope>
    <source>
        <strain evidence="2">DSM 25811 / CCM 8410 / LMG 26954 / E90</strain>
    </source>
</reference>
<organism evidence="1 2">
    <name type="scientific">Niabella drilacis (strain DSM 25811 / CCM 8410 / CCUG 62505 / LMG 26954 / E90)</name>
    <dbReference type="NCBI Taxonomy" id="1285928"/>
    <lineage>
        <taxon>Bacteria</taxon>
        <taxon>Pseudomonadati</taxon>
        <taxon>Bacteroidota</taxon>
        <taxon>Chitinophagia</taxon>
        <taxon>Chitinophagales</taxon>
        <taxon>Chitinophagaceae</taxon>
        <taxon>Niabella</taxon>
    </lineage>
</organism>
<protein>
    <submittedName>
        <fullName evidence="1">Uncharacterized protein</fullName>
    </submittedName>
</protein>
<sequence length="185" mass="21707">MKTMKTADPFHTESWCLEATTNPYRVFFLCFEHAGDIDALRKMLLHVLLFIEQFEPQKEIPVYRVCCAFMALHSVIAAAHYIYRHGMQGPVAGQQQHPKQEDRQPGREEQTCFTSYFISGAEHRNLYEALKAFFGYQTRQEWTAGLHLMFYHCVTDRPIGMEIDLFSHWFYLSKLLEAAWLMAED</sequence>
<dbReference type="OrthoDB" id="660035at2"/>
<name>A0A1G7AC56_NIADE</name>
<dbReference type="Proteomes" id="UP000198757">
    <property type="component" value="Unassembled WGS sequence"/>
</dbReference>
<keyword evidence="2" id="KW-1185">Reference proteome</keyword>